<keyword evidence="1" id="KW-0472">Membrane</keyword>
<evidence type="ECO:0008006" key="4">
    <source>
        <dbReference type="Google" id="ProtNLM"/>
    </source>
</evidence>
<proteinExistence type="predicted"/>
<feature type="transmembrane region" description="Helical" evidence="1">
    <location>
        <begin position="254"/>
        <end position="275"/>
    </location>
</feature>
<feature type="transmembrane region" description="Helical" evidence="1">
    <location>
        <begin position="220"/>
        <end position="242"/>
    </location>
</feature>
<feature type="transmembrane region" description="Helical" evidence="1">
    <location>
        <begin position="146"/>
        <end position="164"/>
    </location>
</feature>
<comment type="caution">
    <text evidence="2">The sequence shown here is derived from an EMBL/GenBank/DDBJ whole genome shotgun (WGS) entry which is preliminary data.</text>
</comment>
<keyword evidence="1" id="KW-0812">Transmembrane</keyword>
<feature type="transmembrane region" description="Helical" evidence="1">
    <location>
        <begin position="85"/>
        <end position="104"/>
    </location>
</feature>
<feature type="transmembrane region" description="Helical" evidence="1">
    <location>
        <begin position="6"/>
        <end position="24"/>
    </location>
</feature>
<evidence type="ECO:0000313" key="3">
    <source>
        <dbReference type="Proteomes" id="UP000823886"/>
    </source>
</evidence>
<feature type="transmembrane region" description="Helical" evidence="1">
    <location>
        <begin position="62"/>
        <end position="79"/>
    </location>
</feature>
<reference evidence="2" key="2">
    <citation type="submission" date="2021-04" db="EMBL/GenBank/DDBJ databases">
        <authorList>
            <person name="Gilroy R."/>
        </authorList>
    </citation>
    <scope>NUCLEOTIDE SEQUENCE</scope>
    <source>
        <strain evidence="2">ChiBcec2-3848</strain>
    </source>
</reference>
<feature type="transmembrane region" description="Helical" evidence="1">
    <location>
        <begin position="176"/>
        <end position="195"/>
    </location>
</feature>
<dbReference type="AlphaFoldDB" id="A0A9D2TBS3"/>
<sequence>MLMFWIFALTDLFVAGIFYAVYGGKRKYAEGMLLGVHIPQSAADSEEVRAFMERYRKNTKRFYLWNGLAGIVVCFLNFWYLSVFMIVWCVWLVEFCAGAVYLLCRTHRKLYDLKVERGWVGSAGSRIMAVDTKVAAQNGKMGLSPWWHLLFLALILISFLDPGVRRYLQTSDDGWTFPLIGILVCVGFGILHFIIMRTRNRIYSEDSELNVAVNRMQKTLWSWAMVVSSLTNAAAYLVVASYMGNHNWLNNTTYAIYIVLQTLPGGWMIGSFLYMRYKKEKMLEKNEEPLYIDDDVYWKNGWYYNPSDKRFFVQDWACSWNYTTNMAKTGAKIFTGAAGVLTVGCLIWICVLMWKIDFTPIELTQRDGYVQITSGYSDLTISSDEIESVEVLDSVPEDRYNRINGSDDSRQLLGKFKGRETGKCRMYLYVGYEPILAIQTEKYGPVYVNSKSPGEVEEWCEKITQMME</sequence>
<evidence type="ECO:0000313" key="2">
    <source>
        <dbReference type="EMBL" id="HJC62893.1"/>
    </source>
</evidence>
<name>A0A9D2TBS3_9FIRM</name>
<gene>
    <name evidence="2" type="ORF">H9753_04660</name>
</gene>
<organism evidence="2 3">
    <name type="scientific">Candidatus Blautia merdavium</name>
    <dbReference type="NCBI Taxonomy" id="2838494"/>
    <lineage>
        <taxon>Bacteria</taxon>
        <taxon>Bacillati</taxon>
        <taxon>Bacillota</taxon>
        <taxon>Clostridia</taxon>
        <taxon>Lachnospirales</taxon>
        <taxon>Lachnospiraceae</taxon>
        <taxon>Blautia</taxon>
    </lineage>
</organism>
<reference evidence="2" key="1">
    <citation type="journal article" date="2021" name="PeerJ">
        <title>Extensive microbial diversity within the chicken gut microbiome revealed by metagenomics and culture.</title>
        <authorList>
            <person name="Gilroy R."/>
            <person name="Ravi A."/>
            <person name="Getino M."/>
            <person name="Pursley I."/>
            <person name="Horton D.L."/>
            <person name="Alikhan N.F."/>
            <person name="Baker D."/>
            <person name="Gharbi K."/>
            <person name="Hall N."/>
            <person name="Watson M."/>
            <person name="Adriaenssens E.M."/>
            <person name="Foster-Nyarko E."/>
            <person name="Jarju S."/>
            <person name="Secka A."/>
            <person name="Antonio M."/>
            <person name="Oren A."/>
            <person name="Chaudhuri R.R."/>
            <person name="La Ragione R."/>
            <person name="Hildebrand F."/>
            <person name="Pallen M.J."/>
        </authorList>
    </citation>
    <scope>NUCLEOTIDE SEQUENCE</scope>
    <source>
        <strain evidence="2">ChiBcec2-3848</strain>
    </source>
</reference>
<protein>
    <recommendedName>
        <fullName evidence="4">Bacterial Pleckstrin homology domain-containing protein</fullName>
    </recommendedName>
</protein>
<accession>A0A9D2TBS3</accession>
<feature type="transmembrane region" description="Helical" evidence="1">
    <location>
        <begin position="333"/>
        <end position="354"/>
    </location>
</feature>
<evidence type="ECO:0000256" key="1">
    <source>
        <dbReference type="SAM" id="Phobius"/>
    </source>
</evidence>
<keyword evidence="1" id="KW-1133">Transmembrane helix</keyword>
<dbReference type="EMBL" id="DWVZ01000056">
    <property type="protein sequence ID" value="HJC62893.1"/>
    <property type="molecule type" value="Genomic_DNA"/>
</dbReference>
<dbReference type="Proteomes" id="UP000823886">
    <property type="component" value="Unassembled WGS sequence"/>
</dbReference>